<gene>
    <name evidence="3" type="ORF">BW730_05810</name>
</gene>
<protein>
    <recommendedName>
        <fullName evidence="2">CHAT domain-containing protein</fullName>
    </recommendedName>
</protein>
<evidence type="ECO:0000313" key="4">
    <source>
        <dbReference type="Proteomes" id="UP000188145"/>
    </source>
</evidence>
<evidence type="ECO:0000256" key="1">
    <source>
        <dbReference type="SAM" id="MobiDB-lite"/>
    </source>
</evidence>
<name>A0A1Q2CLX0_9ACTN</name>
<organism evidence="3 4">
    <name type="scientific">Tessaracoccus aquimaris</name>
    <dbReference type="NCBI Taxonomy" id="1332264"/>
    <lineage>
        <taxon>Bacteria</taxon>
        <taxon>Bacillati</taxon>
        <taxon>Actinomycetota</taxon>
        <taxon>Actinomycetes</taxon>
        <taxon>Propionibacteriales</taxon>
        <taxon>Propionibacteriaceae</taxon>
        <taxon>Tessaracoccus</taxon>
    </lineage>
</organism>
<reference evidence="4" key="1">
    <citation type="submission" date="2017-02" db="EMBL/GenBank/DDBJ databases">
        <title>Tessaracoccus aquaemaris sp. nov., isolated from the intestine of a Korean rockfish, Sebastes schlegelii, in a marine aquaculture pond.</title>
        <authorList>
            <person name="Tak E.J."/>
            <person name="Bae J.-W."/>
        </authorList>
    </citation>
    <scope>NUCLEOTIDE SEQUENCE [LARGE SCALE GENOMIC DNA]</scope>
    <source>
        <strain evidence="4">NSG39</strain>
    </source>
</reference>
<dbReference type="AlphaFoldDB" id="A0A1Q2CLX0"/>
<evidence type="ECO:0000259" key="2">
    <source>
        <dbReference type="Pfam" id="PF12770"/>
    </source>
</evidence>
<dbReference type="KEGG" id="tes:BW730_05810"/>
<accession>A0A1Q2CLX0</accession>
<dbReference type="Proteomes" id="UP000188145">
    <property type="component" value="Chromosome"/>
</dbReference>
<evidence type="ECO:0000313" key="3">
    <source>
        <dbReference type="EMBL" id="AQP47102.1"/>
    </source>
</evidence>
<feature type="compositionally biased region" description="Basic and acidic residues" evidence="1">
    <location>
        <begin position="17"/>
        <end position="40"/>
    </location>
</feature>
<keyword evidence="4" id="KW-1185">Reference proteome</keyword>
<proteinExistence type="predicted"/>
<sequence>MSASQYRGQLERKRKQRIEAEKKAGEYRTKESKKRAEAAKARQSASKTKSETTAKSKLREADRKDQEAETAGKEAGRLQSKAAGYSKEESALLIKLTRAEQSEADAAERRRKREQQQADRRTAADRATLESRISGTESAVDQVLRQLPTPKPEKLRVLILGASSEGDLRVGREQKRIRAAVESALHRDQIELDVRPAATTHDLLDGITKFRPHVVHFSGHSNEDLIVFEDEQDAPHSGVIVTARAFANAIRATDDPPLLVLLNSCKSAAQIDDLVDQVVPFAIGMADSIDDADAINYAAQFYAAIANGQSVNSAHLAGQVRLELDGLDSADLPTLAWAPDVDPTTTILVRPTDPA</sequence>
<dbReference type="Pfam" id="PF12770">
    <property type="entry name" value="CHAT"/>
    <property type="match status" value="1"/>
</dbReference>
<dbReference type="STRING" id="1332264.BW730_05810"/>
<feature type="region of interest" description="Disordered" evidence="1">
    <location>
        <begin position="100"/>
        <end position="134"/>
    </location>
</feature>
<feature type="region of interest" description="Disordered" evidence="1">
    <location>
        <begin position="1"/>
        <end position="86"/>
    </location>
</feature>
<dbReference type="OrthoDB" id="8253226at2"/>
<feature type="compositionally biased region" description="Basic and acidic residues" evidence="1">
    <location>
        <begin position="114"/>
        <end position="129"/>
    </location>
</feature>
<feature type="domain" description="CHAT" evidence="2">
    <location>
        <begin position="143"/>
        <end position="312"/>
    </location>
</feature>
<feature type="compositionally biased region" description="Basic and acidic residues" evidence="1">
    <location>
        <begin position="48"/>
        <end position="76"/>
    </location>
</feature>
<dbReference type="RefSeq" id="WP_077685429.1">
    <property type="nucleotide sequence ID" value="NZ_CP019606.1"/>
</dbReference>
<dbReference type="InterPro" id="IPR024983">
    <property type="entry name" value="CHAT_dom"/>
</dbReference>
<dbReference type="EMBL" id="CP019606">
    <property type="protein sequence ID" value="AQP47102.1"/>
    <property type="molecule type" value="Genomic_DNA"/>
</dbReference>